<dbReference type="EMBL" id="HBHW01010820">
    <property type="protein sequence ID" value="CAE0040282.1"/>
    <property type="molecule type" value="Transcribed_RNA"/>
</dbReference>
<keyword evidence="9" id="KW-0687">Ribonucleoprotein</keyword>
<dbReference type="GO" id="GO:0005687">
    <property type="term" value="C:U4 snRNP"/>
    <property type="evidence" value="ECO:0007669"/>
    <property type="project" value="TreeGrafter"/>
</dbReference>
<dbReference type="SUPFAM" id="SSF50182">
    <property type="entry name" value="Sm-like ribonucleoproteins"/>
    <property type="match status" value="1"/>
</dbReference>
<feature type="region of interest" description="Disordered" evidence="11">
    <location>
        <begin position="77"/>
        <end position="234"/>
    </location>
</feature>
<dbReference type="SMART" id="SM00651">
    <property type="entry name" value="Sm"/>
    <property type="match status" value="1"/>
</dbReference>
<evidence type="ECO:0000313" key="14">
    <source>
        <dbReference type="EMBL" id="CAE0040272.1"/>
    </source>
</evidence>
<dbReference type="EMBL" id="HBHW01010808">
    <property type="protein sequence ID" value="CAE0040270.1"/>
    <property type="molecule type" value="Transcribed_RNA"/>
</dbReference>
<sequence length="234" mass="23980">MSISKSSKMLQYVNYRMRVTLDDGRMLVGKFLAFDKHMNLVLGNCEEWKKSKKKDTEEMRSLGLILLRGECVVSLTVESPPAEQDSRKRSSGKGPAPLGRGMPAGRGIPQGPPPGAPPVGLSGPVRGVGGPAPTTMQPHVSAQPQMYGGGGGSQMGAPGPPGYGGGMAPPPGPPMSYGRGMPPPPGMPPPGMQPPGMPPPGYGRGAPPPGMQPPGMQAPYGRGGGPPGAPPPQQ</sequence>
<dbReference type="GO" id="GO:0000398">
    <property type="term" value="P:mRNA splicing, via spliceosome"/>
    <property type="evidence" value="ECO:0007669"/>
    <property type="project" value="TreeGrafter"/>
</dbReference>
<evidence type="ECO:0000256" key="3">
    <source>
        <dbReference type="ARBA" id="ARBA00009123"/>
    </source>
</evidence>
<dbReference type="GO" id="GO:0005737">
    <property type="term" value="C:cytoplasm"/>
    <property type="evidence" value="ECO:0007669"/>
    <property type="project" value="UniProtKB-SubCell"/>
</dbReference>
<dbReference type="EMBL" id="HBHW01010819">
    <property type="protein sequence ID" value="CAE0040281.1"/>
    <property type="molecule type" value="Transcribed_RNA"/>
</dbReference>
<evidence type="ECO:0000256" key="4">
    <source>
        <dbReference type="ARBA" id="ARBA00022490"/>
    </source>
</evidence>
<accession>A0A7S2ZHE8</accession>
<dbReference type="EMBL" id="HBHW01010821">
    <property type="protein sequence ID" value="CAE0040283.1"/>
    <property type="molecule type" value="Transcribed_RNA"/>
</dbReference>
<dbReference type="GO" id="GO:0071004">
    <property type="term" value="C:U2-type prespliceosome"/>
    <property type="evidence" value="ECO:0007669"/>
    <property type="project" value="TreeGrafter"/>
</dbReference>
<evidence type="ECO:0000256" key="5">
    <source>
        <dbReference type="ARBA" id="ARBA00022664"/>
    </source>
</evidence>
<comment type="subcellular location">
    <subcellularLocation>
        <location evidence="2">Cytoplasm</location>
    </subcellularLocation>
    <subcellularLocation>
        <location evidence="1">Nucleus</location>
    </subcellularLocation>
</comment>
<proteinExistence type="inferred from homology"/>
<evidence type="ECO:0000256" key="10">
    <source>
        <dbReference type="ARBA" id="ARBA00041355"/>
    </source>
</evidence>
<dbReference type="GO" id="GO:0003723">
    <property type="term" value="F:RNA binding"/>
    <property type="evidence" value="ECO:0007669"/>
    <property type="project" value="UniProtKB-KW"/>
</dbReference>
<reference evidence="18" key="1">
    <citation type="submission" date="2021-01" db="EMBL/GenBank/DDBJ databases">
        <authorList>
            <person name="Corre E."/>
            <person name="Pelletier E."/>
            <person name="Niang G."/>
            <person name="Scheremetjew M."/>
            <person name="Finn R."/>
            <person name="Kale V."/>
            <person name="Holt S."/>
            <person name="Cochrane G."/>
            <person name="Meng A."/>
            <person name="Brown T."/>
            <person name="Cohen L."/>
        </authorList>
    </citation>
    <scope>NUCLEOTIDE SEQUENCE</scope>
    <source>
        <strain evidence="18">CCMP 769</strain>
    </source>
</reference>
<evidence type="ECO:0000313" key="13">
    <source>
        <dbReference type="EMBL" id="CAE0040270.1"/>
    </source>
</evidence>
<dbReference type="Gene3D" id="2.30.30.100">
    <property type="match status" value="1"/>
</dbReference>
<keyword evidence="4" id="KW-0963">Cytoplasm</keyword>
<dbReference type="InterPro" id="IPR001163">
    <property type="entry name" value="Sm_dom_euk/arc"/>
</dbReference>
<evidence type="ECO:0000313" key="15">
    <source>
        <dbReference type="EMBL" id="CAE0040279.1"/>
    </source>
</evidence>
<evidence type="ECO:0000256" key="9">
    <source>
        <dbReference type="ARBA" id="ARBA00023274"/>
    </source>
</evidence>
<dbReference type="GO" id="GO:0070990">
    <property type="term" value="F:snRNP binding"/>
    <property type="evidence" value="ECO:0007669"/>
    <property type="project" value="TreeGrafter"/>
</dbReference>
<organism evidence="18">
    <name type="scientific">Rhodosorus marinus</name>
    <dbReference type="NCBI Taxonomy" id="101924"/>
    <lineage>
        <taxon>Eukaryota</taxon>
        <taxon>Rhodophyta</taxon>
        <taxon>Stylonematophyceae</taxon>
        <taxon>Stylonematales</taxon>
        <taxon>Stylonemataceae</taxon>
        <taxon>Rhodosorus</taxon>
    </lineage>
</organism>
<dbReference type="Pfam" id="PF01423">
    <property type="entry name" value="LSM"/>
    <property type="match status" value="1"/>
</dbReference>
<dbReference type="EMBL" id="HBHW01010810">
    <property type="protein sequence ID" value="CAE0040272.1"/>
    <property type="molecule type" value="Transcribed_RNA"/>
</dbReference>
<evidence type="ECO:0000256" key="2">
    <source>
        <dbReference type="ARBA" id="ARBA00004496"/>
    </source>
</evidence>
<dbReference type="GO" id="GO:0005686">
    <property type="term" value="C:U2 snRNP"/>
    <property type="evidence" value="ECO:0007669"/>
    <property type="project" value="TreeGrafter"/>
</dbReference>
<gene>
    <name evidence="13" type="ORF">RMAR00112_LOCUS8234</name>
    <name evidence="14" type="ORF">RMAR00112_LOCUS8236</name>
    <name evidence="15" type="ORF">RMAR00112_LOCUS8243</name>
    <name evidence="16" type="ORF">RMAR00112_LOCUS8245</name>
    <name evidence="17" type="ORF">RMAR00112_LOCUS8246</name>
    <name evidence="18" type="ORF">RMAR00112_LOCUS8247</name>
</gene>
<evidence type="ECO:0000256" key="11">
    <source>
        <dbReference type="SAM" id="MobiDB-lite"/>
    </source>
</evidence>
<keyword evidence="5" id="KW-0507">mRNA processing</keyword>
<dbReference type="GO" id="GO:0005682">
    <property type="term" value="C:U5 snRNP"/>
    <property type="evidence" value="ECO:0007669"/>
    <property type="project" value="TreeGrafter"/>
</dbReference>
<evidence type="ECO:0000313" key="17">
    <source>
        <dbReference type="EMBL" id="CAE0040282.1"/>
    </source>
</evidence>
<evidence type="ECO:0000256" key="6">
    <source>
        <dbReference type="ARBA" id="ARBA00022884"/>
    </source>
</evidence>
<dbReference type="PANTHER" id="PTHR10701:SF0">
    <property type="entry name" value="SMALL NUCLEAR RIBONUCLEOPROTEIN-ASSOCIATED PROTEIN B"/>
    <property type="match status" value="1"/>
</dbReference>
<dbReference type="InterPro" id="IPR050914">
    <property type="entry name" value="snRNP_SmB/NAA38-like"/>
</dbReference>
<keyword evidence="8" id="KW-0539">Nucleus</keyword>
<dbReference type="EMBL" id="HBHW01010817">
    <property type="protein sequence ID" value="CAE0040279.1"/>
    <property type="molecule type" value="Transcribed_RNA"/>
</dbReference>
<protein>
    <recommendedName>
        <fullName evidence="10">Sm protein B</fullName>
    </recommendedName>
</protein>
<dbReference type="GO" id="GO:0005685">
    <property type="term" value="C:U1 snRNP"/>
    <property type="evidence" value="ECO:0007669"/>
    <property type="project" value="TreeGrafter"/>
</dbReference>
<dbReference type="PANTHER" id="PTHR10701">
    <property type="entry name" value="SMALL NUCLEAR RIBONUCLEOPROTEIN-ASSOCIATED PROTEIN B AND N"/>
    <property type="match status" value="1"/>
</dbReference>
<evidence type="ECO:0000313" key="16">
    <source>
        <dbReference type="EMBL" id="CAE0040281.1"/>
    </source>
</evidence>
<feature type="domain" description="Sm" evidence="12">
    <location>
        <begin position="4"/>
        <end position="81"/>
    </location>
</feature>
<dbReference type="GO" id="GO:0046540">
    <property type="term" value="C:U4/U6 x U5 tri-snRNP complex"/>
    <property type="evidence" value="ECO:0007669"/>
    <property type="project" value="TreeGrafter"/>
</dbReference>
<evidence type="ECO:0000256" key="8">
    <source>
        <dbReference type="ARBA" id="ARBA00023242"/>
    </source>
</evidence>
<name>A0A7S2ZHE8_9RHOD</name>
<dbReference type="InterPro" id="IPR010920">
    <property type="entry name" value="LSM_dom_sf"/>
</dbReference>
<evidence type="ECO:0000256" key="1">
    <source>
        <dbReference type="ARBA" id="ARBA00004123"/>
    </source>
</evidence>
<dbReference type="GO" id="GO:0071013">
    <property type="term" value="C:catalytic step 2 spliceosome"/>
    <property type="evidence" value="ECO:0007669"/>
    <property type="project" value="TreeGrafter"/>
</dbReference>
<dbReference type="CDD" id="cd01717">
    <property type="entry name" value="Sm_B"/>
    <property type="match status" value="1"/>
</dbReference>
<feature type="compositionally biased region" description="Pro residues" evidence="11">
    <location>
        <begin position="181"/>
        <end position="212"/>
    </location>
</feature>
<evidence type="ECO:0000313" key="18">
    <source>
        <dbReference type="EMBL" id="CAE0040283.1"/>
    </source>
</evidence>
<dbReference type="InterPro" id="IPR047575">
    <property type="entry name" value="Sm"/>
</dbReference>
<keyword evidence="6" id="KW-0694">RNA-binding</keyword>
<dbReference type="AlphaFoldDB" id="A0A7S2ZHE8"/>
<evidence type="ECO:0000256" key="7">
    <source>
        <dbReference type="ARBA" id="ARBA00023187"/>
    </source>
</evidence>
<comment type="similarity">
    <text evidence="3">Belongs to the snRNP SmB/SmN family.</text>
</comment>
<dbReference type="PROSITE" id="PS52002">
    <property type="entry name" value="SM"/>
    <property type="match status" value="1"/>
</dbReference>
<evidence type="ECO:0000259" key="12">
    <source>
        <dbReference type="PROSITE" id="PS52002"/>
    </source>
</evidence>
<keyword evidence="7" id="KW-0508">mRNA splicing</keyword>